<evidence type="ECO:0000313" key="1">
    <source>
        <dbReference type="EMBL" id="KAK9323202.1"/>
    </source>
</evidence>
<keyword evidence="2" id="KW-1185">Reference proteome</keyword>
<proteinExistence type="predicted"/>
<reference evidence="2" key="1">
    <citation type="journal article" date="2024" name="Front. Bioeng. Biotechnol.">
        <title>Genome-scale model development and genomic sequencing of the oleaginous clade Lipomyces.</title>
        <authorList>
            <person name="Czajka J.J."/>
            <person name="Han Y."/>
            <person name="Kim J."/>
            <person name="Mondo S.J."/>
            <person name="Hofstad B.A."/>
            <person name="Robles A."/>
            <person name="Haridas S."/>
            <person name="Riley R."/>
            <person name="LaButti K."/>
            <person name="Pangilinan J."/>
            <person name="Andreopoulos W."/>
            <person name="Lipzen A."/>
            <person name="Yan J."/>
            <person name="Wang M."/>
            <person name="Ng V."/>
            <person name="Grigoriev I.V."/>
            <person name="Spatafora J.W."/>
            <person name="Magnuson J.K."/>
            <person name="Baker S.E."/>
            <person name="Pomraning K.R."/>
        </authorList>
    </citation>
    <scope>NUCLEOTIDE SEQUENCE [LARGE SCALE GENOMIC DNA]</scope>
    <source>
        <strain evidence="2">CBS 10300</strain>
    </source>
</reference>
<accession>A0ACC3TQN6</accession>
<dbReference type="Proteomes" id="UP001489719">
    <property type="component" value="Unassembled WGS sequence"/>
</dbReference>
<dbReference type="EMBL" id="MU970064">
    <property type="protein sequence ID" value="KAK9323202.1"/>
    <property type="molecule type" value="Genomic_DNA"/>
</dbReference>
<comment type="caution">
    <text evidence="1">The sequence shown here is derived from an EMBL/GenBank/DDBJ whole genome shotgun (WGS) entry which is preliminary data.</text>
</comment>
<organism evidence="1 2">
    <name type="scientific">Lipomyces orientalis</name>
    <dbReference type="NCBI Taxonomy" id="1233043"/>
    <lineage>
        <taxon>Eukaryota</taxon>
        <taxon>Fungi</taxon>
        <taxon>Dikarya</taxon>
        <taxon>Ascomycota</taxon>
        <taxon>Saccharomycotina</taxon>
        <taxon>Lipomycetes</taxon>
        <taxon>Lipomycetales</taxon>
        <taxon>Lipomycetaceae</taxon>
        <taxon>Lipomyces</taxon>
    </lineage>
</organism>
<sequence>MTSDEERKLSKRKRVAELEEIEIDVNLPEPLSKKAQRKRKKSSSSTSQEDSAPTSKATSTTESDIKDSTGSKDAQSKDQSHDKRQQSEYGIWIGNLPFNLNKDDLRRLFVSKSATSSDDSQGGIKSEEIIRVHMPKKPGGQNKGFAYVDFSTETAMLKAIALSETPFEGRKVLIKDARVFDGSHSTGNSAGKTKLAKSPTKILFVGNLPFETKESDLQEKFAVPIKSHLSKDEDEESDKITEIITPHRVRMATFQDSGNCKGFAFIDYTSSDKAEKVLSILGSSIRILGRTGVKVEFGQDRSFRWKDKQEPDAQADEVDKGDSARTVTKVSSFSEVKEETKQKSAEPKVSKNASQRRDTERKTTGARNKSINARITPGMALANSQRAKVSIVPSEGKKTVFAD</sequence>
<protein>
    <submittedName>
        <fullName evidence="1">Uncharacterized protein</fullName>
    </submittedName>
</protein>
<evidence type="ECO:0000313" key="2">
    <source>
        <dbReference type="Proteomes" id="UP001489719"/>
    </source>
</evidence>
<gene>
    <name evidence="1" type="ORF">V1517DRAFT_345536</name>
</gene>
<name>A0ACC3TQN6_9ASCO</name>